<dbReference type="AlphaFoldDB" id="B0DMS7"/>
<feature type="region of interest" description="Disordered" evidence="1">
    <location>
        <begin position="434"/>
        <end position="519"/>
    </location>
</feature>
<sequence>MATVVERSMSAFNDASTDQQRAQRGPVEIIDVDLLADNDQFTTTFPSQSPRPQRPPAPKRVRRVPLPRPAQRRQAIAETISIDDSDDDIVVEGPTVGSSSQQSQPRRSRLFSPPPQDAPLVMIPPMPRIPRQYADQTSLPMRRRPPPHPSPPVVRPIEQPLPFEMPAAGPSSPSRRQRRMAPVRMDRHRSPYHMPAMSLGGALLSGARARAAQERLDELQARTAAPGFFRRSLGRFLAPRLPQQDEDERLALLWSLQDDARAENWRDQVLRLRTFGTGVRTGYEELQQKPREEEYKPEYTHPTPPEPSYTFDFAVPSSPPSGSRSFFPASSRDAPIIVGDDEPETGPSSSSKQSAPSDPPKINALLICACCLEPLVLNAGLSPEDAKDRRVWGLRCGHLIDGKCLAEIGQPQPEQAPADVKGKRKANPKSTVVLQPYGDHDEAGARPSCEHSSSLPPESNSIRSRLRSRPHLQMPAQPQSQPSSSHASPSPFSVPPPPLQPPKQRKRPAKTTTDKKRRIEDTFAWPCPIASCGKLHYSVKVLGVWGPEKESLVKGSEPRGAIAIFA</sequence>
<feature type="compositionally biased region" description="Acidic residues" evidence="1">
    <location>
        <begin position="81"/>
        <end position="90"/>
    </location>
</feature>
<keyword evidence="3" id="KW-1185">Reference proteome</keyword>
<dbReference type="EMBL" id="DS547120">
    <property type="protein sequence ID" value="EDR04021.1"/>
    <property type="molecule type" value="Genomic_DNA"/>
</dbReference>
<feature type="compositionally biased region" description="Polar residues" evidence="1">
    <location>
        <begin position="10"/>
        <end position="22"/>
    </location>
</feature>
<feature type="compositionally biased region" description="Low complexity" evidence="1">
    <location>
        <begin position="320"/>
        <end position="332"/>
    </location>
</feature>
<feature type="compositionally biased region" description="Polar residues" evidence="1">
    <location>
        <begin position="450"/>
        <end position="463"/>
    </location>
</feature>
<name>B0DMS7_LACBS</name>
<feature type="compositionally biased region" description="Pro residues" evidence="1">
    <location>
        <begin position="112"/>
        <end position="128"/>
    </location>
</feature>
<dbReference type="STRING" id="486041.B0DMS7"/>
<gene>
    <name evidence="2" type="ORF">LACBIDRAFT_306391</name>
</gene>
<dbReference type="Proteomes" id="UP000001194">
    <property type="component" value="Unassembled WGS sequence"/>
</dbReference>
<evidence type="ECO:0000313" key="3">
    <source>
        <dbReference type="Proteomes" id="UP000001194"/>
    </source>
</evidence>
<organism evidence="3">
    <name type="scientific">Laccaria bicolor (strain S238N-H82 / ATCC MYA-4686)</name>
    <name type="common">Bicoloured deceiver</name>
    <name type="synonym">Laccaria laccata var. bicolor</name>
    <dbReference type="NCBI Taxonomy" id="486041"/>
    <lineage>
        <taxon>Eukaryota</taxon>
        <taxon>Fungi</taxon>
        <taxon>Dikarya</taxon>
        <taxon>Basidiomycota</taxon>
        <taxon>Agaricomycotina</taxon>
        <taxon>Agaricomycetes</taxon>
        <taxon>Agaricomycetidae</taxon>
        <taxon>Agaricales</taxon>
        <taxon>Agaricineae</taxon>
        <taxon>Hydnangiaceae</taxon>
        <taxon>Laccaria</taxon>
    </lineage>
</organism>
<dbReference type="HOGENOM" id="CLU_016306_0_0_1"/>
<dbReference type="OrthoDB" id="2507647at2759"/>
<feature type="compositionally biased region" description="Pro residues" evidence="1">
    <location>
        <begin position="492"/>
        <end position="501"/>
    </location>
</feature>
<protein>
    <submittedName>
        <fullName evidence="2">Predicted protein</fullName>
    </submittedName>
</protein>
<proteinExistence type="predicted"/>
<evidence type="ECO:0000313" key="2">
    <source>
        <dbReference type="EMBL" id="EDR04021.1"/>
    </source>
</evidence>
<accession>B0DMS7</accession>
<dbReference type="GeneID" id="6081014"/>
<feature type="compositionally biased region" description="Low complexity" evidence="1">
    <location>
        <begin position="347"/>
        <end position="356"/>
    </location>
</feature>
<feature type="compositionally biased region" description="Low complexity" evidence="1">
    <location>
        <begin position="473"/>
        <end position="491"/>
    </location>
</feature>
<feature type="region of interest" description="Disordered" evidence="1">
    <location>
        <begin position="1"/>
        <end position="27"/>
    </location>
</feature>
<dbReference type="KEGG" id="lbc:LACBIDRAFT_306391"/>
<reference evidence="2 3" key="1">
    <citation type="journal article" date="2008" name="Nature">
        <title>The genome of Laccaria bicolor provides insights into mycorrhizal symbiosis.</title>
        <authorList>
            <person name="Martin F."/>
            <person name="Aerts A."/>
            <person name="Ahren D."/>
            <person name="Brun A."/>
            <person name="Danchin E.G.J."/>
            <person name="Duchaussoy F."/>
            <person name="Gibon J."/>
            <person name="Kohler A."/>
            <person name="Lindquist E."/>
            <person name="Pereda V."/>
            <person name="Salamov A."/>
            <person name="Shapiro H.J."/>
            <person name="Wuyts J."/>
            <person name="Blaudez D."/>
            <person name="Buee M."/>
            <person name="Brokstein P."/>
            <person name="Canbaeck B."/>
            <person name="Cohen D."/>
            <person name="Courty P.E."/>
            <person name="Coutinho P.M."/>
            <person name="Delaruelle C."/>
            <person name="Detter J.C."/>
            <person name="Deveau A."/>
            <person name="DiFazio S."/>
            <person name="Duplessis S."/>
            <person name="Fraissinet-Tachet L."/>
            <person name="Lucic E."/>
            <person name="Frey-Klett P."/>
            <person name="Fourrey C."/>
            <person name="Feussner I."/>
            <person name="Gay G."/>
            <person name="Grimwood J."/>
            <person name="Hoegger P.J."/>
            <person name="Jain P."/>
            <person name="Kilaru S."/>
            <person name="Labbe J."/>
            <person name="Lin Y.C."/>
            <person name="Legue V."/>
            <person name="Le Tacon F."/>
            <person name="Marmeisse R."/>
            <person name="Melayah D."/>
            <person name="Montanini B."/>
            <person name="Muratet M."/>
            <person name="Nehls U."/>
            <person name="Niculita-Hirzel H."/>
            <person name="Oudot-Le Secq M.P."/>
            <person name="Peter M."/>
            <person name="Quesneville H."/>
            <person name="Rajashekar B."/>
            <person name="Reich M."/>
            <person name="Rouhier N."/>
            <person name="Schmutz J."/>
            <person name="Yin T."/>
            <person name="Chalot M."/>
            <person name="Henrissat B."/>
            <person name="Kuees U."/>
            <person name="Lucas S."/>
            <person name="Van de Peer Y."/>
            <person name="Podila G.K."/>
            <person name="Polle A."/>
            <person name="Pukkila P.J."/>
            <person name="Richardson P.M."/>
            <person name="Rouze P."/>
            <person name="Sanders I.R."/>
            <person name="Stajich J.E."/>
            <person name="Tunlid A."/>
            <person name="Tuskan G."/>
            <person name="Grigoriev I.V."/>
        </authorList>
    </citation>
    <scope>NUCLEOTIDE SEQUENCE [LARGE SCALE GENOMIC DNA]</scope>
    <source>
        <strain evidence="3">S238N-H82 / ATCC MYA-4686</strain>
    </source>
</reference>
<evidence type="ECO:0000256" key="1">
    <source>
        <dbReference type="SAM" id="MobiDB-lite"/>
    </source>
</evidence>
<feature type="compositionally biased region" description="Basic and acidic residues" evidence="1">
    <location>
        <begin position="282"/>
        <end position="299"/>
    </location>
</feature>
<feature type="region of interest" description="Disordered" evidence="1">
    <location>
        <begin position="41"/>
        <end position="158"/>
    </location>
</feature>
<dbReference type="RefSeq" id="XP_001885276.1">
    <property type="nucleotide sequence ID" value="XM_001885241.1"/>
</dbReference>
<dbReference type="InParanoid" id="B0DMS7"/>
<feature type="region of interest" description="Disordered" evidence="1">
    <location>
        <begin position="282"/>
        <end position="358"/>
    </location>
</feature>